<dbReference type="EMBL" id="JACCCV010000002">
    <property type="protein sequence ID" value="NYF53561.1"/>
    <property type="molecule type" value="Genomic_DNA"/>
</dbReference>
<comment type="caution">
    <text evidence="1">The sequence shown here is derived from an EMBL/GenBank/DDBJ whole genome shotgun (WGS) entry which is preliminary data.</text>
</comment>
<evidence type="ECO:0000313" key="2">
    <source>
        <dbReference type="Proteomes" id="UP000534186"/>
    </source>
</evidence>
<protein>
    <submittedName>
        <fullName evidence="1">Uncharacterized protein</fullName>
    </submittedName>
</protein>
<organism evidence="1 2">
    <name type="scientific">Tunturiibacter lichenicola</name>
    <dbReference type="NCBI Taxonomy" id="2051959"/>
    <lineage>
        <taxon>Bacteria</taxon>
        <taxon>Pseudomonadati</taxon>
        <taxon>Acidobacteriota</taxon>
        <taxon>Terriglobia</taxon>
        <taxon>Terriglobales</taxon>
        <taxon>Acidobacteriaceae</taxon>
        <taxon>Tunturiibacter</taxon>
    </lineage>
</organism>
<dbReference type="AlphaFoldDB" id="A0A7Y9T4K1"/>
<evidence type="ECO:0000313" key="1">
    <source>
        <dbReference type="EMBL" id="NYF53561.1"/>
    </source>
</evidence>
<reference evidence="1 2" key="1">
    <citation type="submission" date="2020-07" db="EMBL/GenBank/DDBJ databases">
        <title>Genomic Encyclopedia of Type Strains, Phase IV (KMG-V): Genome sequencing to study the core and pangenomes of soil and plant-associated prokaryotes.</title>
        <authorList>
            <person name="Whitman W."/>
        </authorList>
    </citation>
    <scope>NUCLEOTIDE SEQUENCE [LARGE SCALE GENOMIC DNA]</scope>
    <source>
        <strain evidence="1 2">M8UP30</strain>
    </source>
</reference>
<accession>A0A7Y9T4K1</accession>
<sequence>MLRPGTADSGSGINPLIAGQLDRGFGAGAEWKYTDIKHRLAFDVRYEKQFGVQLRTSGQVLVFSITCLDLLHMKPAK</sequence>
<gene>
    <name evidence="1" type="ORF">HDF12_003960</name>
</gene>
<name>A0A7Y9T4K1_9BACT</name>
<proteinExistence type="predicted"/>
<dbReference type="Proteomes" id="UP000534186">
    <property type="component" value="Unassembled WGS sequence"/>
</dbReference>